<evidence type="ECO:0000313" key="2">
    <source>
        <dbReference type="Proteomes" id="UP000019146"/>
    </source>
</evidence>
<evidence type="ECO:0000313" key="1">
    <source>
        <dbReference type="EMBL" id="ALL66981.1"/>
    </source>
</evidence>
<dbReference type="Proteomes" id="UP000019146">
    <property type="component" value="Chromosome 2"/>
</dbReference>
<reference evidence="1 2" key="1">
    <citation type="journal article" date="2014" name="Genome Announc.">
        <title>Draft Genome Sequence of the Haloacid-Degrading Burkholderia caribensis Strain MBA4.</title>
        <authorList>
            <person name="Pan Y."/>
            <person name="Kong K.F."/>
            <person name="Tsang J.S."/>
        </authorList>
    </citation>
    <scope>NUCLEOTIDE SEQUENCE [LARGE SCALE GENOMIC DNA]</scope>
    <source>
        <strain evidence="1 2">MBA4</strain>
    </source>
</reference>
<dbReference type="KEGG" id="bcai:K788_0008595"/>
<accession>A0A0N7JUP4</accession>
<name>A0A0N7JUP4_9BURK</name>
<gene>
    <name evidence="1" type="ORF">K788_0008595</name>
</gene>
<organism evidence="1 2">
    <name type="scientific">Paraburkholderia caribensis MBA4</name>
    <dbReference type="NCBI Taxonomy" id="1323664"/>
    <lineage>
        <taxon>Bacteria</taxon>
        <taxon>Pseudomonadati</taxon>
        <taxon>Pseudomonadota</taxon>
        <taxon>Betaproteobacteria</taxon>
        <taxon>Burkholderiales</taxon>
        <taxon>Burkholderiaceae</taxon>
        <taxon>Paraburkholderia</taxon>
    </lineage>
</organism>
<sequence length="39" mass="4660">MDIEPGRRDARHFWLDAGFFLHAEGKMNTRRKVSEQSNR</sequence>
<protein>
    <submittedName>
        <fullName evidence="1">Uncharacterized protein</fullName>
    </submittedName>
</protein>
<proteinExistence type="predicted"/>
<dbReference type="AlphaFoldDB" id="A0A0N7JUP4"/>
<dbReference type="EMBL" id="CP012747">
    <property type="protein sequence ID" value="ALL66981.1"/>
    <property type="molecule type" value="Genomic_DNA"/>
</dbReference>